<dbReference type="CDD" id="cd05233">
    <property type="entry name" value="SDR_c"/>
    <property type="match status" value="2"/>
</dbReference>
<dbReference type="SUPFAM" id="SSF51735">
    <property type="entry name" value="NAD(P)-binding Rossmann-fold domains"/>
    <property type="match status" value="2"/>
</dbReference>
<dbReference type="Pfam" id="PF00106">
    <property type="entry name" value="adh_short"/>
    <property type="match status" value="2"/>
</dbReference>
<dbReference type="Gene3D" id="3.40.50.720">
    <property type="entry name" value="NAD(P)-binding Rossmann-like Domain"/>
    <property type="match status" value="2"/>
</dbReference>
<dbReference type="SMART" id="SM00822">
    <property type="entry name" value="PKS_KR"/>
    <property type="match status" value="1"/>
</dbReference>
<evidence type="ECO:0000256" key="2">
    <source>
        <dbReference type="ARBA" id="ARBA00023002"/>
    </source>
</evidence>
<keyword evidence="2" id="KW-0560">Oxidoreductase</keyword>
<feature type="domain" description="Ketoreductase" evidence="4">
    <location>
        <begin position="270"/>
        <end position="472"/>
    </location>
</feature>
<keyword evidence="6" id="KW-1185">Reference proteome</keyword>
<dbReference type="PRINTS" id="PR00081">
    <property type="entry name" value="GDHRDH"/>
</dbReference>
<dbReference type="PROSITE" id="PS00061">
    <property type="entry name" value="ADH_SHORT"/>
    <property type="match status" value="1"/>
</dbReference>
<protein>
    <submittedName>
        <fullName evidence="5">Short-subunit dehydrogenase</fullName>
    </submittedName>
</protein>
<proteinExistence type="inferred from homology"/>
<dbReference type="RefSeq" id="WP_165825646.1">
    <property type="nucleotide sequence ID" value="NZ_QEKW01000004.1"/>
</dbReference>
<organism evidence="5 6">
    <name type="scientific">Actinomycetospora cinnamomea</name>
    <dbReference type="NCBI Taxonomy" id="663609"/>
    <lineage>
        <taxon>Bacteria</taxon>
        <taxon>Bacillati</taxon>
        <taxon>Actinomycetota</taxon>
        <taxon>Actinomycetes</taxon>
        <taxon>Pseudonocardiales</taxon>
        <taxon>Pseudonocardiaceae</taxon>
        <taxon>Actinomycetospora</taxon>
    </lineage>
</organism>
<dbReference type="FunFam" id="3.40.50.720:FF:000084">
    <property type="entry name" value="Short-chain dehydrogenase reductase"/>
    <property type="match status" value="1"/>
</dbReference>
<dbReference type="AlphaFoldDB" id="A0A2U1FG89"/>
<evidence type="ECO:0000256" key="3">
    <source>
        <dbReference type="SAM" id="MobiDB-lite"/>
    </source>
</evidence>
<dbReference type="EMBL" id="QEKW01000004">
    <property type="protein sequence ID" value="PVZ11167.1"/>
    <property type="molecule type" value="Genomic_DNA"/>
</dbReference>
<dbReference type="PRINTS" id="PR00080">
    <property type="entry name" value="SDRFAMILY"/>
</dbReference>
<dbReference type="PANTHER" id="PTHR44196:SF2">
    <property type="entry name" value="SHORT-CHAIN DEHYDROGENASE-RELATED"/>
    <property type="match status" value="1"/>
</dbReference>
<gene>
    <name evidence="5" type="ORF">C8D89_104382</name>
</gene>
<comment type="similarity">
    <text evidence="1">Belongs to the short-chain dehydrogenases/reductases (SDR) family.</text>
</comment>
<dbReference type="InterPro" id="IPR002347">
    <property type="entry name" value="SDR_fam"/>
</dbReference>
<evidence type="ECO:0000313" key="5">
    <source>
        <dbReference type="EMBL" id="PVZ11167.1"/>
    </source>
</evidence>
<dbReference type="GO" id="GO:0016020">
    <property type="term" value="C:membrane"/>
    <property type="evidence" value="ECO:0007669"/>
    <property type="project" value="TreeGrafter"/>
</dbReference>
<feature type="region of interest" description="Disordered" evidence="3">
    <location>
        <begin position="251"/>
        <end position="271"/>
    </location>
</feature>
<accession>A0A2U1FG89</accession>
<dbReference type="InterPro" id="IPR036291">
    <property type="entry name" value="NAD(P)-bd_dom_sf"/>
</dbReference>
<dbReference type="PANTHER" id="PTHR44196">
    <property type="entry name" value="DEHYDROGENASE/REDUCTASE SDR FAMILY MEMBER 7B"/>
    <property type="match status" value="1"/>
</dbReference>
<evidence type="ECO:0000313" key="6">
    <source>
        <dbReference type="Proteomes" id="UP000245639"/>
    </source>
</evidence>
<reference evidence="5 6" key="1">
    <citation type="submission" date="2018-04" db="EMBL/GenBank/DDBJ databases">
        <title>Genomic Encyclopedia of Type Strains, Phase IV (KMG-IV): sequencing the most valuable type-strain genomes for metagenomic binning, comparative biology and taxonomic classification.</title>
        <authorList>
            <person name="Goeker M."/>
        </authorList>
    </citation>
    <scope>NUCLEOTIDE SEQUENCE [LARGE SCALE GENOMIC DNA]</scope>
    <source>
        <strain evidence="5 6">DSM 45771</strain>
    </source>
</reference>
<name>A0A2U1FG89_9PSEU</name>
<sequence>MTGPTPRRALVTGADTPIGRAFAHRLDAAGDELVLAGGSRDALEALAGELGGAHAPPEVLPGDLADADDLDLVVRRLQADTRPIDLLVVGPAPAHTAGLPEADPADLRAALDRGAGAVLALLRAALPGMIARGHPGPGGVITVAGVAAFLPATGAAGLDGAVQAYVVTLSESLAQALARDGLGITAVCPPPPGTRGPTSAVPLRLAPPTPDAVAATALADHAAGRALSVPGVPSRALVGVSRLVPHPAARVAAGHAPSRARRGPRGPRPGTALVTGASSGIGAAFAEHLAGRGHDLVLVARDVERLEATAERLHRQEGVRVDVLVADLAEAAGRRRVAERLADGPPVALLVNNAGYATAGEFVDTDPAALRANYEVNMAAVLELTAAALPGMVARGAGDVVNVSSVAGFLPGRGSVYGAGKAYVTALSRNLALTVAGSGVRVMALCPGFTRTEFHQRLGQGRSGPSWAWLDAERVVAEGMDDLEAGKAVSVPGAVYKTIVGVTRLVPRSLLRALAARSGSGRG</sequence>
<evidence type="ECO:0000256" key="1">
    <source>
        <dbReference type="ARBA" id="ARBA00006484"/>
    </source>
</evidence>
<dbReference type="InterPro" id="IPR020904">
    <property type="entry name" value="Sc_DH/Rdtase_CS"/>
</dbReference>
<evidence type="ECO:0000259" key="4">
    <source>
        <dbReference type="SMART" id="SM00822"/>
    </source>
</evidence>
<comment type="caution">
    <text evidence="5">The sequence shown here is derived from an EMBL/GenBank/DDBJ whole genome shotgun (WGS) entry which is preliminary data.</text>
</comment>
<dbReference type="InterPro" id="IPR057326">
    <property type="entry name" value="KR_dom"/>
</dbReference>
<dbReference type="GO" id="GO:0016491">
    <property type="term" value="F:oxidoreductase activity"/>
    <property type="evidence" value="ECO:0007669"/>
    <property type="project" value="UniProtKB-KW"/>
</dbReference>
<dbReference type="Proteomes" id="UP000245639">
    <property type="component" value="Unassembled WGS sequence"/>
</dbReference>